<dbReference type="InterPro" id="IPR045621">
    <property type="entry name" value="BPD_transp_1_N"/>
</dbReference>
<evidence type="ECO:0000313" key="8">
    <source>
        <dbReference type="EMBL" id="QLH16628.1"/>
    </source>
</evidence>
<sequence length="315" mass="33681">MGWFVRRLAQSLVMLWVVVSLVFLSIHFVPGDPAELLLAQDGGSPDPLMVQMLREQLGLDRPLPEQYSHNVMGILRGDLGASMVDGSSVGQEVMRRLPRTLELIAAAGILSLLIGIPAGVLSALRPRGRFSRGAAVVAGTAQSVPVFVLGTLLVVLFAQVLGWLPAGGFVPFSRDPGKHLQLLVLPAATIAIGLSAIVFRITRASMLDVLPLDFIRTARAKGVPARRVIIRHALRNALMPVITVFALQLGGLLAGTVLVETVFNWPGLSGMLVAGVNARDYPVVTGVLVVVSAFYIGLNLLVDIIYGITDPRVRK</sequence>
<evidence type="ECO:0000256" key="6">
    <source>
        <dbReference type="ARBA" id="ARBA00023136"/>
    </source>
</evidence>
<proteinExistence type="inferred from homology"/>
<comment type="similarity">
    <text evidence="7">Belongs to the binding-protein-dependent transport system permease family.</text>
</comment>
<evidence type="ECO:0000256" key="4">
    <source>
        <dbReference type="ARBA" id="ARBA00022692"/>
    </source>
</evidence>
<keyword evidence="6 7" id="KW-0472">Membrane</keyword>
<evidence type="ECO:0000313" key="9">
    <source>
        <dbReference type="Proteomes" id="UP000509322"/>
    </source>
</evidence>
<comment type="subcellular location">
    <subcellularLocation>
        <location evidence="1 7">Cell membrane</location>
        <topology evidence="1 7">Multi-pass membrane protein</topology>
    </subcellularLocation>
</comment>
<protein>
    <submittedName>
        <fullName evidence="8">ABC transporter permease</fullName>
    </submittedName>
</protein>
<keyword evidence="2 7" id="KW-0813">Transport</keyword>
<dbReference type="GO" id="GO:0005886">
    <property type="term" value="C:plasma membrane"/>
    <property type="evidence" value="ECO:0007669"/>
    <property type="project" value="UniProtKB-SubCell"/>
</dbReference>
<keyword evidence="3" id="KW-1003">Cell membrane</keyword>
<dbReference type="PANTHER" id="PTHR43163">
    <property type="entry name" value="DIPEPTIDE TRANSPORT SYSTEM PERMEASE PROTEIN DPPB-RELATED"/>
    <property type="match status" value="1"/>
</dbReference>
<gene>
    <name evidence="8" type="ORF">HYQ43_20625</name>
</gene>
<evidence type="ECO:0000256" key="1">
    <source>
        <dbReference type="ARBA" id="ARBA00004651"/>
    </source>
</evidence>
<feature type="transmembrane region" description="Helical" evidence="7">
    <location>
        <begin position="12"/>
        <end position="29"/>
    </location>
</feature>
<dbReference type="EMBL" id="CP058691">
    <property type="protein sequence ID" value="QLH16628.1"/>
    <property type="molecule type" value="Genomic_DNA"/>
</dbReference>
<reference evidence="8 9" key="1">
    <citation type="submission" date="2020-07" db="EMBL/GenBank/DDBJ databases">
        <title>The complete genome of Paracoccus pantotrophus ACCC 10489.</title>
        <authorList>
            <person name="Si Y."/>
        </authorList>
    </citation>
    <scope>NUCLEOTIDE SEQUENCE [LARGE SCALE GENOMIC DNA]</scope>
    <source>
        <strain evidence="9">ACCC 10489</strain>
        <plasmid evidence="8 9">unnamed1</plasmid>
    </source>
</reference>
<dbReference type="InterPro" id="IPR035906">
    <property type="entry name" value="MetI-like_sf"/>
</dbReference>
<dbReference type="Pfam" id="PF19300">
    <property type="entry name" value="BPD_transp_1_N"/>
    <property type="match status" value="1"/>
</dbReference>
<dbReference type="Gene3D" id="1.10.3720.10">
    <property type="entry name" value="MetI-like"/>
    <property type="match status" value="1"/>
</dbReference>
<name>A0A1K2EQW9_PARPN</name>
<evidence type="ECO:0000256" key="5">
    <source>
        <dbReference type="ARBA" id="ARBA00022989"/>
    </source>
</evidence>
<dbReference type="STRING" id="82367.SAMN04244567_02397"/>
<keyword evidence="5 7" id="KW-1133">Transmembrane helix</keyword>
<accession>A0A1K2EQW9</accession>
<dbReference type="SUPFAM" id="SSF161098">
    <property type="entry name" value="MetI-like"/>
    <property type="match status" value="1"/>
</dbReference>
<dbReference type="PANTHER" id="PTHR43163:SF6">
    <property type="entry name" value="DIPEPTIDE TRANSPORT SYSTEM PERMEASE PROTEIN DPPB-RELATED"/>
    <property type="match status" value="1"/>
</dbReference>
<evidence type="ECO:0000256" key="7">
    <source>
        <dbReference type="RuleBase" id="RU363032"/>
    </source>
</evidence>
<geneLocation type="plasmid" evidence="8 9">
    <name>unnamed1</name>
</geneLocation>
<feature type="transmembrane region" description="Helical" evidence="7">
    <location>
        <begin position="237"/>
        <end position="263"/>
    </location>
</feature>
<feature type="transmembrane region" description="Helical" evidence="7">
    <location>
        <begin position="283"/>
        <end position="306"/>
    </location>
</feature>
<keyword evidence="8" id="KW-0614">Plasmid</keyword>
<dbReference type="PROSITE" id="PS50928">
    <property type="entry name" value="ABC_TM1"/>
    <property type="match status" value="1"/>
</dbReference>
<dbReference type="InterPro" id="IPR000515">
    <property type="entry name" value="MetI-like"/>
</dbReference>
<keyword evidence="4 7" id="KW-0812">Transmembrane</keyword>
<dbReference type="AlphaFoldDB" id="A0A1K2EQW9"/>
<dbReference type="Pfam" id="PF00528">
    <property type="entry name" value="BPD_transp_1"/>
    <property type="match status" value="1"/>
</dbReference>
<evidence type="ECO:0000256" key="3">
    <source>
        <dbReference type="ARBA" id="ARBA00022475"/>
    </source>
</evidence>
<feature type="transmembrane region" description="Helical" evidence="7">
    <location>
        <begin position="136"/>
        <end position="160"/>
    </location>
</feature>
<feature type="transmembrane region" description="Helical" evidence="7">
    <location>
        <begin position="103"/>
        <end position="124"/>
    </location>
</feature>
<evidence type="ECO:0000256" key="2">
    <source>
        <dbReference type="ARBA" id="ARBA00022448"/>
    </source>
</evidence>
<dbReference type="CDD" id="cd06261">
    <property type="entry name" value="TM_PBP2"/>
    <property type="match status" value="1"/>
</dbReference>
<dbReference type="GO" id="GO:0071916">
    <property type="term" value="F:dipeptide transmembrane transporter activity"/>
    <property type="evidence" value="ECO:0007669"/>
    <property type="project" value="TreeGrafter"/>
</dbReference>
<organism evidence="8 9">
    <name type="scientific">Paracoccus pantotrophus</name>
    <name type="common">Thiosphaera pantotropha</name>
    <dbReference type="NCBI Taxonomy" id="82367"/>
    <lineage>
        <taxon>Bacteria</taxon>
        <taxon>Pseudomonadati</taxon>
        <taxon>Pseudomonadota</taxon>
        <taxon>Alphaproteobacteria</taxon>
        <taxon>Rhodobacterales</taxon>
        <taxon>Paracoccaceae</taxon>
        <taxon>Paracoccus</taxon>
    </lineage>
</organism>
<feature type="transmembrane region" description="Helical" evidence="7">
    <location>
        <begin position="180"/>
        <end position="199"/>
    </location>
</feature>
<dbReference type="Proteomes" id="UP000509322">
    <property type="component" value="Plasmid unnamed1"/>
</dbReference>
<dbReference type="RefSeq" id="WP_036752900.1">
    <property type="nucleotide sequence ID" value="NZ_CP058691.1"/>
</dbReference>